<organism evidence="11 12">
    <name type="scientific">Fulvimarina endophytica</name>
    <dbReference type="NCBI Taxonomy" id="2293836"/>
    <lineage>
        <taxon>Bacteria</taxon>
        <taxon>Pseudomonadati</taxon>
        <taxon>Pseudomonadota</taxon>
        <taxon>Alphaproteobacteria</taxon>
        <taxon>Hyphomicrobiales</taxon>
        <taxon>Aurantimonadaceae</taxon>
        <taxon>Fulvimarina</taxon>
    </lineage>
</organism>
<protein>
    <recommendedName>
        <fullName evidence="4">Autoinducer 2 import ATP-binding protein LsrA</fullName>
        <ecNumber evidence="8">7.6.2.13</ecNumber>
    </recommendedName>
</protein>
<evidence type="ECO:0000259" key="10">
    <source>
        <dbReference type="PROSITE" id="PS50893"/>
    </source>
</evidence>
<dbReference type="InterPro" id="IPR050107">
    <property type="entry name" value="ABC_carbohydrate_import_ATPase"/>
</dbReference>
<dbReference type="PROSITE" id="PS50893">
    <property type="entry name" value="ABC_TRANSPORTER_2"/>
    <property type="match status" value="2"/>
</dbReference>
<dbReference type="PROSITE" id="PS00211">
    <property type="entry name" value="ABC_TRANSPORTER_1"/>
    <property type="match status" value="1"/>
</dbReference>
<comment type="subcellular location">
    <subcellularLocation>
        <location evidence="1">Cell inner membrane</location>
        <topology evidence="1">Peripheral membrane protein</topology>
    </subcellularLocation>
</comment>
<feature type="domain" description="ABC transporter" evidence="10">
    <location>
        <begin position="26"/>
        <end position="264"/>
    </location>
</feature>
<proteinExistence type="inferred from homology"/>
<dbReference type="GO" id="GO:0005886">
    <property type="term" value="C:plasma membrane"/>
    <property type="evidence" value="ECO:0007669"/>
    <property type="project" value="UniProtKB-SubCell"/>
</dbReference>
<comment type="similarity">
    <text evidence="2">Belongs to the ABC transporter superfamily. AI-2 autoinducer porter (TC 3.A.1.2.8) family.</text>
</comment>
<reference evidence="11 12" key="1">
    <citation type="submission" date="2018-08" db="EMBL/GenBank/DDBJ databases">
        <title>Fulvimarina sp. 85, whole genome shotgun sequence.</title>
        <authorList>
            <person name="Tuo L."/>
        </authorList>
    </citation>
    <scope>NUCLEOTIDE SEQUENCE [LARGE SCALE GENOMIC DNA]</scope>
    <source>
        <strain evidence="11 12">85</strain>
    </source>
</reference>
<sequence length="521" mass="55644">MRAGSGAGAATRARPSSSTPAAAGRFVLRDLRKNFGRNAVLRGIDLTIEAGTIVALMGANGAGKSTLVKIIAGVHDASAGQMLCDGRQYRPTSPSDALRAGIVIVHQAINDNVVLDMDLLENLLIDEICQGRSMFFRRSAMAEKAREMARRVGLDIPLNRRVADISLADRQLVAIARALSHDPKLLILDEPTSALSDAEAERLFGVLEALRDRGVATLYISHRMSDIRRLASRVLTLRDGQITGDFAAPIDYSAAVHGMLGRSLGAAEIEPKPAGASVLSLRGLQTGPRVPPIDLDIHEGQVTAIVGLVGAGKSELAECIYGVRQPTAGTMRLDGKDYVPASPIRAVRSGIFMAAEDRGGGSIVGDFDVTRNITLPFLGAFTAATFLRRGAERRHARRSIEDLAIVTPGETAPIGALSGGNQQKVVLARWLTGKARLLILDEPFQGVDIAARQDIGRKLRRTADGRATLLLFADPDEAIEIADRIVVLNNGAVVADLSDPPFDRQMIVSSLSQSHDRRHAA</sequence>
<dbReference type="InterPro" id="IPR017871">
    <property type="entry name" value="ABC_transporter-like_CS"/>
</dbReference>
<evidence type="ECO:0000256" key="4">
    <source>
        <dbReference type="ARBA" id="ARBA00019459"/>
    </source>
</evidence>
<evidence type="ECO:0000256" key="7">
    <source>
        <dbReference type="ARBA" id="ARBA00023747"/>
    </source>
</evidence>
<gene>
    <name evidence="11" type="ORF">DYI37_00190</name>
</gene>
<dbReference type="PANTHER" id="PTHR43790:SF2">
    <property type="entry name" value="AUTOINDUCER 2 IMPORT ATP-BINDING PROTEIN LSRA"/>
    <property type="match status" value="1"/>
</dbReference>
<evidence type="ECO:0000256" key="1">
    <source>
        <dbReference type="ARBA" id="ARBA00004417"/>
    </source>
</evidence>
<keyword evidence="12" id="KW-1185">Reference proteome</keyword>
<dbReference type="CDD" id="cd03216">
    <property type="entry name" value="ABC_Carb_Monos_I"/>
    <property type="match status" value="1"/>
</dbReference>
<name>A0A371X9T1_9HYPH</name>
<evidence type="ECO:0000256" key="9">
    <source>
        <dbReference type="ARBA" id="ARBA00034076"/>
    </source>
</evidence>
<evidence type="ECO:0000256" key="2">
    <source>
        <dbReference type="ARBA" id="ARBA00009404"/>
    </source>
</evidence>
<dbReference type="SUPFAM" id="SSF52540">
    <property type="entry name" value="P-loop containing nucleoside triphosphate hydrolases"/>
    <property type="match status" value="2"/>
</dbReference>
<keyword evidence="5" id="KW-0547">Nucleotide-binding</keyword>
<dbReference type="AlphaFoldDB" id="A0A371X9T1"/>
<dbReference type="RefSeq" id="WP_116681201.1">
    <property type="nucleotide sequence ID" value="NZ_QURL01000001.1"/>
</dbReference>
<evidence type="ECO:0000256" key="5">
    <source>
        <dbReference type="ARBA" id="ARBA00022741"/>
    </source>
</evidence>
<evidence type="ECO:0000256" key="3">
    <source>
        <dbReference type="ARBA" id="ARBA00011262"/>
    </source>
</evidence>
<comment type="subunit">
    <text evidence="3">The complex is composed of two ATP-binding proteins (LsrA), two transmembrane proteins (LsrC and LsrD) and a solute-binding protein (LsrB).</text>
</comment>
<evidence type="ECO:0000313" key="12">
    <source>
        <dbReference type="Proteomes" id="UP000264310"/>
    </source>
</evidence>
<dbReference type="OrthoDB" id="9805029at2"/>
<dbReference type="GO" id="GO:0005524">
    <property type="term" value="F:ATP binding"/>
    <property type="evidence" value="ECO:0007669"/>
    <property type="project" value="UniProtKB-KW"/>
</dbReference>
<accession>A0A371X9T1</accession>
<dbReference type="InterPro" id="IPR003439">
    <property type="entry name" value="ABC_transporter-like_ATP-bd"/>
</dbReference>
<comment type="caution">
    <text evidence="11">The sequence shown here is derived from an EMBL/GenBank/DDBJ whole genome shotgun (WGS) entry which is preliminary data.</text>
</comment>
<dbReference type="PANTHER" id="PTHR43790">
    <property type="entry name" value="CARBOHYDRATE TRANSPORT ATP-BINDING PROTEIN MG119-RELATED"/>
    <property type="match status" value="1"/>
</dbReference>
<dbReference type="Pfam" id="PF00005">
    <property type="entry name" value="ABC_tran"/>
    <property type="match status" value="2"/>
</dbReference>
<dbReference type="EC" id="7.6.2.13" evidence="8"/>
<feature type="domain" description="ABC transporter" evidence="10">
    <location>
        <begin position="269"/>
        <end position="515"/>
    </location>
</feature>
<dbReference type="InterPro" id="IPR003593">
    <property type="entry name" value="AAA+_ATPase"/>
</dbReference>
<dbReference type="Gene3D" id="3.40.50.300">
    <property type="entry name" value="P-loop containing nucleotide triphosphate hydrolases"/>
    <property type="match status" value="2"/>
</dbReference>
<evidence type="ECO:0000256" key="6">
    <source>
        <dbReference type="ARBA" id="ARBA00022840"/>
    </source>
</evidence>
<dbReference type="InterPro" id="IPR027417">
    <property type="entry name" value="P-loop_NTPase"/>
</dbReference>
<comment type="function">
    <text evidence="7">Part of the ABC transporter complex LsrABCD involved in autoinducer 2 (AI-2) import. Responsible for energy coupling to the transport system.</text>
</comment>
<dbReference type="SMART" id="SM00382">
    <property type="entry name" value="AAA"/>
    <property type="match status" value="2"/>
</dbReference>
<dbReference type="EMBL" id="QURL01000001">
    <property type="protein sequence ID" value="RFC65952.1"/>
    <property type="molecule type" value="Genomic_DNA"/>
</dbReference>
<dbReference type="CDD" id="cd03215">
    <property type="entry name" value="ABC_Carb_Monos_II"/>
    <property type="match status" value="1"/>
</dbReference>
<dbReference type="Proteomes" id="UP000264310">
    <property type="component" value="Unassembled WGS sequence"/>
</dbReference>
<keyword evidence="6 11" id="KW-0067">ATP-binding</keyword>
<comment type="catalytic activity">
    <reaction evidence="9">
        <text>ATP + H2O + (2R,4S)-2-methyl-2,3,3,4-tetrahydroxytetrahydrofuran-[AI-2-binding protein]Side 1 = ADP + phosphate + (2R,4S)-2-methyl-2,3,3,4-tetrahydroxytetrahydrofuranSide 2 + [AI-2-binding protein]Side 1.</text>
        <dbReference type="EC" id="7.6.2.13"/>
    </reaction>
</comment>
<evidence type="ECO:0000256" key="8">
    <source>
        <dbReference type="ARBA" id="ARBA00023798"/>
    </source>
</evidence>
<dbReference type="GO" id="GO:0016887">
    <property type="term" value="F:ATP hydrolysis activity"/>
    <property type="evidence" value="ECO:0007669"/>
    <property type="project" value="InterPro"/>
</dbReference>
<evidence type="ECO:0000313" key="11">
    <source>
        <dbReference type="EMBL" id="RFC65952.1"/>
    </source>
</evidence>